<evidence type="ECO:0000313" key="3">
    <source>
        <dbReference type="Proteomes" id="UP001157974"/>
    </source>
</evidence>
<dbReference type="Proteomes" id="UP001157974">
    <property type="component" value="Unassembled WGS sequence"/>
</dbReference>
<comment type="caution">
    <text evidence="2">The sequence shown here is derived from an EMBL/GenBank/DDBJ whole genome shotgun (WGS) entry which is preliminary data.</text>
</comment>
<accession>A0AAV8ULX9</accession>
<evidence type="ECO:0000313" key="2">
    <source>
        <dbReference type="EMBL" id="KAJ8903575.1"/>
    </source>
</evidence>
<organism evidence="2 3">
    <name type="scientific">Rhodosorus marinus</name>
    <dbReference type="NCBI Taxonomy" id="101924"/>
    <lineage>
        <taxon>Eukaryota</taxon>
        <taxon>Rhodophyta</taxon>
        <taxon>Stylonematophyceae</taxon>
        <taxon>Stylonematales</taxon>
        <taxon>Stylonemataceae</taxon>
        <taxon>Rhodosorus</taxon>
    </lineage>
</organism>
<protein>
    <recommendedName>
        <fullName evidence="4">MACPF domain-containing protein</fullName>
    </recommendedName>
</protein>
<dbReference type="AlphaFoldDB" id="A0AAV8ULX9"/>
<feature type="region of interest" description="Disordered" evidence="1">
    <location>
        <begin position="478"/>
        <end position="503"/>
    </location>
</feature>
<keyword evidence="3" id="KW-1185">Reference proteome</keyword>
<reference evidence="2 3" key="1">
    <citation type="journal article" date="2023" name="Nat. Commun.">
        <title>Origin of minicircular mitochondrial genomes in red algae.</title>
        <authorList>
            <person name="Lee Y."/>
            <person name="Cho C.H."/>
            <person name="Lee Y.M."/>
            <person name="Park S.I."/>
            <person name="Yang J.H."/>
            <person name="West J.A."/>
            <person name="Bhattacharya D."/>
            <person name="Yoon H.S."/>
        </authorList>
    </citation>
    <scope>NUCLEOTIDE SEQUENCE [LARGE SCALE GENOMIC DNA]</scope>
    <source>
        <strain evidence="2 3">CCMP1338</strain>
        <tissue evidence="2">Whole cell</tissue>
    </source>
</reference>
<evidence type="ECO:0008006" key="4">
    <source>
        <dbReference type="Google" id="ProtNLM"/>
    </source>
</evidence>
<evidence type="ECO:0000256" key="1">
    <source>
        <dbReference type="SAM" id="MobiDB-lite"/>
    </source>
</evidence>
<gene>
    <name evidence="2" type="ORF">NDN08_004679</name>
</gene>
<feature type="compositionally biased region" description="Acidic residues" evidence="1">
    <location>
        <begin position="482"/>
        <end position="492"/>
    </location>
</feature>
<sequence>MGTFNFDGGIIELGQGFDSFSGKVRGRAARTSEGGFVRFDQTKLDESLDGLMGSRHHPYKTVDYEAKIVDSSSESSDFLNIYGEAEFNTGGLGGKLSGAYTETEKKAGDKLRVVVKVTATQSVYFVNPLEISVPDILKPSDDSKEDQLRFRRMYGRHFVHAVIIGGELTGMVDIKTNFGETTEDIEGYAEVSGIYSGIKLTGGVGFSLFMKRMTENRKIDITMTAVGGSITRVPVSASDLVEIATEFPGQVFGTFEKGKLGSAVPIRMITRPYAHIPGFKKITTELGELAKFLTDDVRDMFLQADDVVKKLSIVVAEYFLYHMNEADVRQLAKSLEELRDMQFYLLRLFTELNGGLPVEEEDDDLTPVQSADFILRKFTELKQLHPRPISSFLTEMLETIARAKRRFAFTTNLGDPRREKEVITFPNGVKMVSGHPVRLGDQSGRHLALSPALMLDPYNGAEIVGEGLREQAEELLRQQQGDEGDGEANSSDEEQRFGSETADIDNVEEVQITDIERTLAWSSLEEQVIRHSPDSDDFGSRSTLARGLCMGHSNDLVLVHVADHTDNIVFLEIVSSQGERRGLVRTVWPYRGSGLLIVDPFGDYTEVKALADWSYLFYMHIDVEREGEPLSSSSQNHSHYCLGRFTTADTDHEVIVTNHESSARYLQPLTMPKLVADSPRSRDARTLQQNHALDLVLELMAVEELVAEA</sequence>
<dbReference type="EMBL" id="JAMWBK010000007">
    <property type="protein sequence ID" value="KAJ8903575.1"/>
    <property type="molecule type" value="Genomic_DNA"/>
</dbReference>
<proteinExistence type="predicted"/>
<name>A0AAV8ULX9_9RHOD</name>